<dbReference type="Proteomes" id="UP000294887">
    <property type="component" value="Unassembled WGS sequence"/>
</dbReference>
<feature type="transmembrane region" description="Helical" evidence="1">
    <location>
        <begin position="78"/>
        <end position="95"/>
    </location>
</feature>
<organism evidence="2 3">
    <name type="scientific">Cocleimonas flava</name>
    <dbReference type="NCBI Taxonomy" id="634765"/>
    <lineage>
        <taxon>Bacteria</taxon>
        <taxon>Pseudomonadati</taxon>
        <taxon>Pseudomonadota</taxon>
        <taxon>Gammaproteobacteria</taxon>
        <taxon>Thiotrichales</taxon>
        <taxon>Thiotrichaceae</taxon>
        <taxon>Cocleimonas</taxon>
    </lineage>
</organism>
<feature type="transmembrane region" description="Helical" evidence="1">
    <location>
        <begin position="45"/>
        <end position="66"/>
    </location>
</feature>
<gene>
    <name evidence="2" type="ORF">EV695_0858</name>
</gene>
<sequence length="201" mass="20734">MTAIKNLTAKCISIFTLMVFSSSAAFAGIAVPGGTVTLSPTATTAVPTLSGTMLILLSLLLMVVAFRVSKNSKNGAGKFFIALIGASVLMAAGGFKTVSDLQAAVGTTKTMDNPAGGDVIFNEGAFTIIKNGSGVTQQVKDIILNFEGNSCGNFPGAGMIEGIPECAINLPLSDDMSCHVDCRLEVDEVIIDEVQAIKPVK</sequence>
<keyword evidence="1" id="KW-1133">Transmembrane helix</keyword>
<dbReference type="RefSeq" id="WP_131904658.1">
    <property type="nucleotide sequence ID" value="NZ_BAAAFU010000008.1"/>
</dbReference>
<evidence type="ECO:0000313" key="2">
    <source>
        <dbReference type="EMBL" id="TCJ88997.1"/>
    </source>
</evidence>
<keyword evidence="3" id="KW-1185">Reference proteome</keyword>
<evidence type="ECO:0000313" key="3">
    <source>
        <dbReference type="Proteomes" id="UP000294887"/>
    </source>
</evidence>
<evidence type="ECO:0008006" key="4">
    <source>
        <dbReference type="Google" id="ProtNLM"/>
    </source>
</evidence>
<dbReference type="EMBL" id="SMFQ01000002">
    <property type="protein sequence ID" value="TCJ88997.1"/>
    <property type="molecule type" value="Genomic_DNA"/>
</dbReference>
<accession>A0A4R1F404</accession>
<protein>
    <recommendedName>
        <fullName evidence="4">Midcut-by-XrtH protein</fullName>
    </recommendedName>
</protein>
<evidence type="ECO:0000256" key="1">
    <source>
        <dbReference type="SAM" id="Phobius"/>
    </source>
</evidence>
<name>A0A4R1F404_9GAMM</name>
<keyword evidence="1" id="KW-0472">Membrane</keyword>
<keyword evidence="1" id="KW-0812">Transmembrane</keyword>
<dbReference type="AlphaFoldDB" id="A0A4R1F404"/>
<proteinExistence type="predicted"/>
<feature type="transmembrane region" description="Helical" evidence="1">
    <location>
        <begin position="12"/>
        <end position="33"/>
    </location>
</feature>
<dbReference type="NCBIfam" id="NF033207">
    <property type="entry name" value="midcut_by_XrtH"/>
    <property type="match status" value="1"/>
</dbReference>
<comment type="caution">
    <text evidence="2">The sequence shown here is derived from an EMBL/GenBank/DDBJ whole genome shotgun (WGS) entry which is preliminary data.</text>
</comment>
<reference evidence="2 3" key="1">
    <citation type="submission" date="2019-03" db="EMBL/GenBank/DDBJ databases">
        <title>Genomic Encyclopedia of Type Strains, Phase IV (KMG-IV): sequencing the most valuable type-strain genomes for metagenomic binning, comparative biology and taxonomic classification.</title>
        <authorList>
            <person name="Goeker M."/>
        </authorList>
    </citation>
    <scope>NUCLEOTIDE SEQUENCE [LARGE SCALE GENOMIC DNA]</scope>
    <source>
        <strain evidence="2 3">DSM 24830</strain>
    </source>
</reference>